<evidence type="ECO:0000313" key="2">
    <source>
        <dbReference type="Proteomes" id="UP001175271"/>
    </source>
</evidence>
<comment type="caution">
    <text evidence="1">The sequence shown here is derived from an EMBL/GenBank/DDBJ whole genome shotgun (WGS) entry which is preliminary data.</text>
</comment>
<keyword evidence="2" id="KW-1185">Reference proteome</keyword>
<protein>
    <submittedName>
        <fullName evidence="1">Uncharacterized protein</fullName>
    </submittedName>
</protein>
<dbReference type="AlphaFoldDB" id="A0AA39HPY4"/>
<dbReference type="EMBL" id="JAUCMV010000003">
    <property type="protein sequence ID" value="KAK0408699.1"/>
    <property type="molecule type" value="Genomic_DNA"/>
</dbReference>
<sequence length="142" mass="16180">MADSLEDSFGFGKRPVFNLAKTKLLKLQQRPRNCSQVATKERPKDYDHLPNDLAFLPLDIIDDVVSLTINSPVYTKHTVATNLHKIEGPWGERSRECSYLVYHSVDGIEKVRRYYVSENRAGVTVSTGWLPVDKICKRSSNK</sequence>
<gene>
    <name evidence="1" type="ORF">QR680_004107</name>
</gene>
<name>A0AA39HPY4_9BILA</name>
<organism evidence="1 2">
    <name type="scientific">Steinernema hermaphroditum</name>
    <dbReference type="NCBI Taxonomy" id="289476"/>
    <lineage>
        <taxon>Eukaryota</taxon>
        <taxon>Metazoa</taxon>
        <taxon>Ecdysozoa</taxon>
        <taxon>Nematoda</taxon>
        <taxon>Chromadorea</taxon>
        <taxon>Rhabditida</taxon>
        <taxon>Tylenchina</taxon>
        <taxon>Panagrolaimomorpha</taxon>
        <taxon>Strongyloidoidea</taxon>
        <taxon>Steinernematidae</taxon>
        <taxon>Steinernema</taxon>
    </lineage>
</organism>
<accession>A0AA39HPY4</accession>
<proteinExistence type="predicted"/>
<evidence type="ECO:0000313" key="1">
    <source>
        <dbReference type="EMBL" id="KAK0408699.1"/>
    </source>
</evidence>
<dbReference type="Proteomes" id="UP001175271">
    <property type="component" value="Unassembled WGS sequence"/>
</dbReference>
<reference evidence="1" key="1">
    <citation type="submission" date="2023-06" db="EMBL/GenBank/DDBJ databases">
        <title>Genomic analysis of the entomopathogenic nematode Steinernema hermaphroditum.</title>
        <authorList>
            <person name="Schwarz E.M."/>
            <person name="Heppert J.K."/>
            <person name="Baniya A."/>
            <person name="Schwartz H.T."/>
            <person name="Tan C.-H."/>
            <person name="Antoshechkin I."/>
            <person name="Sternberg P.W."/>
            <person name="Goodrich-Blair H."/>
            <person name="Dillman A.R."/>
        </authorList>
    </citation>
    <scope>NUCLEOTIDE SEQUENCE</scope>
    <source>
        <strain evidence="1">PS9179</strain>
        <tissue evidence="1">Whole animal</tissue>
    </source>
</reference>